<dbReference type="InterPro" id="IPR004410">
    <property type="entry name" value="Malonyl_CoA-ACP_transAc_FabD"/>
</dbReference>
<dbReference type="SMART" id="SM00827">
    <property type="entry name" value="PKS_AT"/>
    <property type="match status" value="1"/>
</dbReference>
<evidence type="ECO:0000256" key="5">
    <source>
        <dbReference type="ARBA" id="ARBA00048462"/>
    </source>
</evidence>
<dbReference type="PANTHER" id="PTHR42681">
    <property type="entry name" value="MALONYL-COA-ACYL CARRIER PROTEIN TRANSACYLASE, MITOCHONDRIAL"/>
    <property type="match status" value="1"/>
</dbReference>
<dbReference type="RefSeq" id="WP_161085960.1">
    <property type="nucleotide sequence ID" value="NZ_WWCX01000059.1"/>
</dbReference>
<dbReference type="EMBL" id="WWCX01000059">
    <property type="protein sequence ID" value="MYM96988.1"/>
    <property type="molecule type" value="Genomic_DNA"/>
</dbReference>
<evidence type="ECO:0000256" key="6">
    <source>
        <dbReference type="PIRNR" id="PIRNR000446"/>
    </source>
</evidence>
<dbReference type="Proteomes" id="UP000447355">
    <property type="component" value="Unassembled WGS sequence"/>
</dbReference>
<protein>
    <recommendedName>
        <fullName evidence="2 6">Malonyl CoA-acyl carrier protein transacylase</fullName>
        <ecNumber evidence="1 6">2.3.1.39</ecNumber>
    </recommendedName>
</protein>
<dbReference type="PANTHER" id="PTHR42681:SF1">
    <property type="entry name" value="MALONYL-COA-ACYL CARRIER PROTEIN TRANSACYLASE, MITOCHONDRIAL"/>
    <property type="match status" value="1"/>
</dbReference>
<dbReference type="Pfam" id="PF00698">
    <property type="entry name" value="Acyl_transf_1"/>
    <property type="match status" value="1"/>
</dbReference>
<evidence type="ECO:0000256" key="2">
    <source>
        <dbReference type="ARBA" id="ARBA00018953"/>
    </source>
</evidence>
<evidence type="ECO:0000313" key="9">
    <source>
        <dbReference type="EMBL" id="MYM96988.1"/>
    </source>
</evidence>
<feature type="active site" evidence="7">
    <location>
        <position position="91"/>
    </location>
</feature>
<keyword evidence="4 6" id="KW-0012">Acyltransferase</keyword>
<evidence type="ECO:0000256" key="7">
    <source>
        <dbReference type="PIRSR" id="PIRSR000446-1"/>
    </source>
</evidence>
<comment type="caution">
    <text evidence="9">The sequence shown here is derived from an EMBL/GenBank/DDBJ whole genome shotgun (WGS) entry which is preliminary data.</text>
</comment>
<comment type="catalytic activity">
    <reaction evidence="5 6">
        <text>holo-[ACP] + malonyl-CoA = malonyl-[ACP] + CoA</text>
        <dbReference type="Rhea" id="RHEA:41792"/>
        <dbReference type="Rhea" id="RHEA-COMP:9623"/>
        <dbReference type="Rhea" id="RHEA-COMP:9685"/>
        <dbReference type="ChEBI" id="CHEBI:57287"/>
        <dbReference type="ChEBI" id="CHEBI:57384"/>
        <dbReference type="ChEBI" id="CHEBI:64479"/>
        <dbReference type="ChEBI" id="CHEBI:78449"/>
        <dbReference type="EC" id="2.3.1.39"/>
    </reaction>
</comment>
<feature type="domain" description="Malonyl-CoA:ACP transacylase (MAT)" evidence="8">
    <location>
        <begin position="7"/>
        <end position="308"/>
    </location>
</feature>
<dbReference type="FunFam" id="3.30.70.250:FF:000001">
    <property type="entry name" value="Malonyl CoA-acyl carrier protein transacylase"/>
    <property type="match status" value="1"/>
</dbReference>
<dbReference type="InterPro" id="IPR014043">
    <property type="entry name" value="Acyl_transferase_dom"/>
</dbReference>
<dbReference type="InterPro" id="IPR050858">
    <property type="entry name" value="Mal-CoA-ACP_Trans/PKS_FabD"/>
</dbReference>
<evidence type="ECO:0000256" key="3">
    <source>
        <dbReference type="ARBA" id="ARBA00022679"/>
    </source>
</evidence>
<sequence>MTKFAFVFPGQGSQAIAMMDGFAGNPVVAQTIAEASDALQFDLGKLMAEGPKEELDLTTNTQPVMLTAAVAVYRAWIAAGGPLPSIVAGHSLGEYSALVAAGVISFKDAVPLVRFRAQAMQEAVPVGMGTMAVVLGLSDDDVRAACAEAAAAVAGSVVEAVNFNAPAQVVIAGDTVAVERACEIAKAKGAKRAMKLPVSAPFHSSLLKPASDRLRDYMEGLTFSAPQIALINNVDVAVLTDPASIKDALVRQAAAPVRWVETMQKVAAEGITQVVECGPGKVLMGLTKRIDATLVGDAITDQASLERVLTALK</sequence>
<dbReference type="SUPFAM" id="SSF55048">
    <property type="entry name" value="Probable ACP-binding domain of malonyl-CoA ACP transacylase"/>
    <property type="match status" value="1"/>
</dbReference>
<dbReference type="NCBIfam" id="TIGR00128">
    <property type="entry name" value="fabD"/>
    <property type="match status" value="1"/>
</dbReference>
<organism evidence="9 10">
    <name type="scientific">Duganella vulcania</name>
    <dbReference type="NCBI Taxonomy" id="2692166"/>
    <lineage>
        <taxon>Bacteria</taxon>
        <taxon>Pseudomonadati</taxon>
        <taxon>Pseudomonadota</taxon>
        <taxon>Betaproteobacteria</taxon>
        <taxon>Burkholderiales</taxon>
        <taxon>Oxalobacteraceae</taxon>
        <taxon>Telluria group</taxon>
        <taxon>Duganella</taxon>
    </lineage>
</organism>
<accession>A0A845GUT1</accession>
<keyword evidence="3 6" id="KW-0808">Transferase</keyword>
<dbReference type="InterPro" id="IPR024925">
    <property type="entry name" value="Malonyl_CoA-ACP_transAc"/>
</dbReference>
<dbReference type="GO" id="GO:0005829">
    <property type="term" value="C:cytosol"/>
    <property type="evidence" value="ECO:0007669"/>
    <property type="project" value="TreeGrafter"/>
</dbReference>
<name>A0A845GUT1_9BURK</name>
<evidence type="ECO:0000313" key="10">
    <source>
        <dbReference type="Proteomes" id="UP000447355"/>
    </source>
</evidence>
<dbReference type="GO" id="GO:0006633">
    <property type="term" value="P:fatty acid biosynthetic process"/>
    <property type="evidence" value="ECO:0007669"/>
    <property type="project" value="TreeGrafter"/>
</dbReference>
<dbReference type="InterPro" id="IPR016035">
    <property type="entry name" value="Acyl_Trfase/lysoPLipase"/>
</dbReference>
<evidence type="ECO:0000256" key="1">
    <source>
        <dbReference type="ARBA" id="ARBA00013258"/>
    </source>
</evidence>
<dbReference type="PIRSF" id="PIRSF000446">
    <property type="entry name" value="Mct"/>
    <property type="match status" value="1"/>
</dbReference>
<dbReference type="InterPro" id="IPR001227">
    <property type="entry name" value="Ac_transferase_dom_sf"/>
</dbReference>
<evidence type="ECO:0000259" key="8">
    <source>
        <dbReference type="SMART" id="SM00827"/>
    </source>
</evidence>
<evidence type="ECO:0000256" key="4">
    <source>
        <dbReference type="ARBA" id="ARBA00023315"/>
    </source>
</evidence>
<dbReference type="SUPFAM" id="SSF52151">
    <property type="entry name" value="FabD/lysophospholipase-like"/>
    <property type="match status" value="1"/>
</dbReference>
<dbReference type="GO" id="GO:0004314">
    <property type="term" value="F:[acyl-carrier-protein] S-malonyltransferase activity"/>
    <property type="evidence" value="ECO:0007669"/>
    <property type="project" value="UniProtKB-EC"/>
</dbReference>
<dbReference type="EC" id="2.3.1.39" evidence="1 6"/>
<dbReference type="AlphaFoldDB" id="A0A845GUT1"/>
<dbReference type="Gene3D" id="3.30.70.250">
    <property type="entry name" value="Malonyl-CoA ACP transacylase, ACP-binding"/>
    <property type="match status" value="1"/>
</dbReference>
<gene>
    <name evidence="9" type="primary">fabD</name>
    <name evidence="9" type="ORF">GTP90_24335</name>
</gene>
<feature type="active site" evidence="7">
    <location>
        <position position="203"/>
    </location>
</feature>
<dbReference type="Gene3D" id="3.40.366.10">
    <property type="entry name" value="Malonyl-Coenzyme A Acyl Carrier Protein, domain 2"/>
    <property type="match status" value="1"/>
</dbReference>
<dbReference type="InterPro" id="IPR016036">
    <property type="entry name" value="Malonyl_transacylase_ACP-bd"/>
</dbReference>
<comment type="similarity">
    <text evidence="6">Belongs to the fabD family.</text>
</comment>
<reference evidence="9" key="1">
    <citation type="submission" date="2019-12" db="EMBL/GenBank/DDBJ databases">
        <title>Novel species isolated from a subtropical stream in China.</title>
        <authorList>
            <person name="Lu H."/>
        </authorList>
    </citation>
    <scope>NUCLEOTIDE SEQUENCE [LARGE SCALE GENOMIC DNA]</scope>
    <source>
        <strain evidence="9">FT81W</strain>
    </source>
</reference>
<proteinExistence type="inferred from homology"/>